<dbReference type="InterPro" id="IPR025544">
    <property type="entry name" value="YhzD"/>
</dbReference>
<dbReference type="OrthoDB" id="2355652at2"/>
<dbReference type="Pfam" id="PF14120">
    <property type="entry name" value="YhzD"/>
    <property type="match status" value="1"/>
</dbReference>
<evidence type="ECO:0000313" key="1">
    <source>
        <dbReference type="EMBL" id="AOM82449.1"/>
    </source>
</evidence>
<dbReference type="STRING" id="632773.BBEV_1080"/>
<dbReference type="AlphaFoldDB" id="A0A1D7QTY2"/>
<reference evidence="1 2" key="1">
    <citation type="submission" date="2015-08" db="EMBL/GenBank/DDBJ databases">
        <title>The complete genome sequence of Bacillus beveridgei MLTeJB.</title>
        <authorList>
            <person name="Hanson T.E."/>
            <person name="Mesa C."/>
            <person name="Basesman S.M."/>
            <person name="Oremland R.S."/>
        </authorList>
    </citation>
    <scope>NUCLEOTIDE SEQUENCE [LARGE SCALE GENOMIC DNA]</scope>
    <source>
        <strain evidence="1 2">MLTeJB</strain>
    </source>
</reference>
<name>A0A1D7QTY2_9BACI</name>
<dbReference type="KEGG" id="bbev:BBEV_1080"/>
<keyword evidence="2" id="KW-1185">Reference proteome</keyword>
<dbReference type="RefSeq" id="WP_069364538.1">
    <property type="nucleotide sequence ID" value="NZ_CP012502.1"/>
</dbReference>
<proteinExistence type="predicted"/>
<evidence type="ECO:0000313" key="2">
    <source>
        <dbReference type="Proteomes" id="UP000094463"/>
    </source>
</evidence>
<dbReference type="Proteomes" id="UP000094463">
    <property type="component" value="Chromosome"/>
</dbReference>
<protein>
    <recommendedName>
        <fullName evidence="3">YhzD-like protein</fullName>
    </recommendedName>
</protein>
<sequence length="61" mass="6906">MAKYYVTAYDKIGKNLMNDVIEAETDSEGRELGMKQLEEQSLLGHTARVVNSQGQLLYFHA</sequence>
<gene>
    <name evidence="1" type="ORF">BBEV_1080</name>
</gene>
<organism evidence="1 2">
    <name type="scientific">Salisediminibacterium beveridgei</name>
    <dbReference type="NCBI Taxonomy" id="632773"/>
    <lineage>
        <taxon>Bacteria</taxon>
        <taxon>Bacillati</taxon>
        <taxon>Bacillota</taxon>
        <taxon>Bacilli</taxon>
        <taxon>Bacillales</taxon>
        <taxon>Bacillaceae</taxon>
        <taxon>Salisediminibacterium</taxon>
    </lineage>
</organism>
<dbReference type="EMBL" id="CP012502">
    <property type="protein sequence ID" value="AOM82449.1"/>
    <property type="molecule type" value="Genomic_DNA"/>
</dbReference>
<accession>A0A1D7QTY2</accession>
<evidence type="ECO:0008006" key="3">
    <source>
        <dbReference type="Google" id="ProtNLM"/>
    </source>
</evidence>